<accession>A0A1I2ICK1</accession>
<gene>
    <name evidence="1" type="ORF">SAMN04488541_10316</name>
</gene>
<dbReference type="AlphaFoldDB" id="A0A1I2ICK1"/>
<dbReference type="OrthoDB" id="1091975at2"/>
<name>A0A1I2ICK1_9BACT</name>
<evidence type="ECO:0008006" key="3">
    <source>
        <dbReference type="Google" id="ProtNLM"/>
    </source>
</evidence>
<dbReference type="Gene3D" id="2.50.20.10">
    <property type="entry name" value="Lipoprotein localisation LolA/LolB/LppX"/>
    <property type="match status" value="1"/>
</dbReference>
<evidence type="ECO:0000313" key="1">
    <source>
        <dbReference type="EMBL" id="SFF39964.1"/>
    </source>
</evidence>
<protein>
    <recommendedName>
        <fullName evidence="3">Outer membrane lipoprotein-sorting protein</fullName>
    </recommendedName>
</protein>
<evidence type="ECO:0000313" key="2">
    <source>
        <dbReference type="Proteomes" id="UP000199513"/>
    </source>
</evidence>
<organism evidence="1 2">
    <name type="scientific">Thermoflexibacter ruber</name>
    <dbReference type="NCBI Taxonomy" id="1003"/>
    <lineage>
        <taxon>Bacteria</taxon>
        <taxon>Pseudomonadati</taxon>
        <taxon>Bacteroidota</taxon>
        <taxon>Cytophagia</taxon>
        <taxon>Cytophagales</taxon>
        <taxon>Thermoflexibacteraceae</taxon>
        <taxon>Thermoflexibacter</taxon>
    </lineage>
</organism>
<dbReference type="RefSeq" id="WP_143090955.1">
    <property type="nucleotide sequence ID" value="NZ_FONY01000031.1"/>
</dbReference>
<sequence>MKKLFISLYVIVFVALSFQQKPPIDSTEKLVETMHKRYQGKAAKSVTFTQYNTLYQADTISGKSIWYEAIVYPDKFRIDFGELKDGNAVIFARDSVFNFKEGKNTRKAPFKNNLILLAGGMNFMSKEKVLEELKNAGYQIDKFRKDEYEGRKVYVIGAEKGDWATPQFWIDQKNLYLVRTFEKMPNGDVREARFSKHIRSGKGWIETEVLFLVNGKKTQLEEYKNIKSNVSLDLRIFDAEHFGKVHWLSR</sequence>
<dbReference type="EMBL" id="FONY01000031">
    <property type="protein sequence ID" value="SFF39964.1"/>
    <property type="molecule type" value="Genomic_DNA"/>
</dbReference>
<proteinExistence type="predicted"/>
<reference evidence="1 2" key="1">
    <citation type="submission" date="2016-10" db="EMBL/GenBank/DDBJ databases">
        <authorList>
            <person name="de Groot N.N."/>
        </authorList>
    </citation>
    <scope>NUCLEOTIDE SEQUENCE [LARGE SCALE GENOMIC DNA]</scope>
    <source>
        <strain>GEY</strain>
        <strain evidence="2">DSM 9560</strain>
    </source>
</reference>
<keyword evidence="2" id="KW-1185">Reference proteome</keyword>
<dbReference type="Proteomes" id="UP000199513">
    <property type="component" value="Unassembled WGS sequence"/>
</dbReference>
<dbReference type="STRING" id="1003.SAMN04488541_10316"/>